<organism evidence="2 3">
    <name type="scientific">Penicillium angulare</name>
    <dbReference type="NCBI Taxonomy" id="116970"/>
    <lineage>
        <taxon>Eukaryota</taxon>
        <taxon>Fungi</taxon>
        <taxon>Dikarya</taxon>
        <taxon>Ascomycota</taxon>
        <taxon>Pezizomycotina</taxon>
        <taxon>Eurotiomycetes</taxon>
        <taxon>Eurotiomycetidae</taxon>
        <taxon>Eurotiales</taxon>
        <taxon>Aspergillaceae</taxon>
        <taxon>Penicillium</taxon>
    </lineage>
</organism>
<dbReference type="AlphaFoldDB" id="A0A9W9G6N8"/>
<dbReference type="PANTHER" id="PTHR38887:SF1">
    <property type="entry name" value="RAS MODIFICATION PROTEIN ERF4"/>
    <property type="match status" value="1"/>
</dbReference>
<feature type="compositionally biased region" description="Gly residues" evidence="1">
    <location>
        <begin position="544"/>
        <end position="553"/>
    </location>
</feature>
<keyword evidence="3" id="KW-1185">Reference proteome</keyword>
<name>A0A9W9G6N8_9EURO</name>
<proteinExistence type="predicted"/>
<evidence type="ECO:0000256" key="1">
    <source>
        <dbReference type="SAM" id="MobiDB-lite"/>
    </source>
</evidence>
<dbReference type="EMBL" id="JAPQKH010000002">
    <property type="protein sequence ID" value="KAJ5113078.1"/>
    <property type="molecule type" value="Genomic_DNA"/>
</dbReference>
<reference evidence="2" key="2">
    <citation type="journal article" date="2023" name="IMA Fungus">
        <title>Comparative genomic study of the Penicillium genus elucidates a diverse pangenome and 15 lateral gene transfer events.</title>
        <authorList>
            <person name="Petersen C."/>
            <person name="Sorensen T."/>
            <person name="Nielsen M.R."/>
            <person name="Sondergaard T.E."/>
            <person name="Sorensen J.L."/>
            <person name="Fitzpatrick D.A."/>
            <person name="Frisvad J.C."/>
            <person name="Nielsen K.L."/>
        </authorList>
    </citation>
    <scope>NUCLEOTIDE SEQUENCE</scope>
    <source>
        <strain evidence="2">IBT 30069</strain>
    </source>
</reference>
<dbReference type="Proteomes" id="UP001149165">
    <property type="component" value="Unassembled WGS sequence"/>
</dbReference>
<protein>
    <submittedName>
        <fullName evidence="2">Uncharacterized protein</fullName>
    </submittedName>
</protein>
<feature type="region of interest" description="Disordered" evidence="1">
    <location>
        <begin position="486"/>
        <end position="564"/>
    </location>
</feature>
<feature type="region of interest" description="Disordered" evidence="1">
    <location>
        <begin position="1"/>
        <end position="196"/>
    </location>
</feature>
<dbReference type="PANTHER" id="PTHR38887">
    <property type="entry name" value="CHROMOSOME 21, WHOLE GENOME SHOTGUN SEQUENCE"/>
    <property type="match status" value="1"/>
</dbReference>
<feature type="compositionally biased region" description="Basic and acidic residues" evidence="1">
    <location>
        <begin position="486"/>
        <end position="496"/>
    </location>
</feature>
<reference evidence="2" key="1">
    <citation type="submission" date="2022-11" db="EMBL/GenBank/DDBJ databases">
        <authorList>
            <person name="Petersen C."/>
        </authorList>
    </citation>
    <scope>NUCLEOTIDE SEQUENCE</scope>
    <source>
        <strain evidence="2">IBT 30069</strain>
    </source>
</reference>
<gene>
    <name evidence="2" type="ORF">N7456_001612</name>
</gene>
<evidence type="ECO:0000313" key="3">
    <source>
        <dbReference type="Proteomes" id="UP001149165"/>
    </source>
</evidence>
<sequence length="564" mass="61952">MPQGGYGYPAPVQGQAQPGASSSYAVSQPIPSPSQYASYNAGQQQYQQGYSQGYQGYQGYQKDPQQQGPGQEQRQLSSRSQPQPQPQYPNAQYSQPQYSQEAPYPQSQYAQAAYSQPPVSQAQYPQPYPQAYPRVQQQYPQQYPQSYPQQQYPQQSPTGYQNDQYQQYPDPTPVPEQSSAAEADDPIPRPSSRYGKRPCVIPQVTKVFGGSFFSPFVRVRAPELEDTYPIPEAKFLEFLDGLNEAFIANPALQAADGVGNILGFIPSITTQVVGGGLNLVAGFGTVGVSKGRTRSYLKKANLEIWNPIGLHAQVLKTEKMLALAGIPKEENPFNPKTAGTAVNTLMPAGPPSANGAGVPTQLPPPPTEQDMKVAIRKRMNLLGDNVMPLTFNNVAPPIEQTNWMKKMGAKAAAEKEKEQLNEMHGISDRGDVKEAEEDVQQLQAQMDAINIKMQRASGKKAKDLQKDMEDVQKDMRTAQEELQKELEKAHKADDKIKKKKQKGGGKAQAKQVNGQRWLVIAPKDQCFADDDLEEDGGDSKAGTTNGGGGGNPGGEKKRHWWSRH</sequence>
<dbReference type="OrthoDB" id="3068835at2759"/>
<evidence type="ECO:0000313" key="2">
    <source>
        <dbReference type="EMBL" id="KAJ5113078.1"/>
    </source>
</evidence>
<accession>A0A9W9G6N8</accession>
<feature type="compositionally biased region" description="Polar residues" evidence="1">
    <location>
        <begin position="14"/>
        <end position="26"/>
    </location>
</feature>
<comment type="caution">
    <text evidence="2">The sequence shown here is derived from an EMBL/GenBank/DDBJ whole genome shotgun (WGS) entry which is preliminary data.</text>
</comment>
<feature type="compositionally biased region" description="Acidic residues" evidence="1">
    <location>
        <begin position="527"/>
        <end position="536"/>
    </location>
</feature>
<dbReference type="InterPro" id="IPR053221">
    <property type="entry name" value="Burnettramic_acid_biosynth"/>
</dbReference>
<feature type="compositionally biased region" description="Low complexity" evidence="1">
    <location>
        <begin position="35"/>
        <end position="169"/>
    </location>
</feature>